<dbReference type="RefSeq" id="WP_090585755.1">
    <property type="nucleotide sequence ID" value="NZ_CP104302.1"/>
</dbReference>
<comment type="caution">
    <text evidence="3">The sequence shown here is derived from an EMBL/GenBank/DDBJ whole genome shotgun (WGS) entry which is preliminary data.</text>
</comment>
<evidence type="ECO:0000256" key="1">
    <source>
        <dbReference type="SAM" id="Phobius"/>
    </source>
</evidence>
<feature type="transmembrane region" description="Helical" evidence="1">
    <location>
        <begin position="470"/>
        <end position="490"/>
    </location>
</feature>
<sequence length="517" mass="53713">MDSIVGLLGGFADVLTPVNLLYVFIGAVIGTAVGVLPGLGSAMAVALLLPITFTLDPLAALVMFAGIYFGGLFGDSIAGILMNTPGNSTAIAGSFEGHLMARRGRGAQALATSALGAFIGGMIATVLVVFFAPTLANLATTFGPGEYFALAIFAFLATSAVVSDSVVKGLAGLLIGLTLAMIGTDQVSGTQRFTFGNIALFDGVSIVVITVAMLAVGEVIYIASRLGRPDDRSFTPSTGRAFLSLAEYKKALPAWLRGTAFGVPFGVIPAGGAEVPTFLAYGVEKRLDARSDDPQFGKGAIRGVAAPEAAGNATAGTAMGALLALGLPTSATAAMLLAAFMQYGMQPGPLLFVRNADLVWALLASLFIGMVVLLILNMPFAPLWARLLRIEKAYLYAGIGMFACFGVYAASAAMIDVVFMIILGLIGFAMRRFDVPLAPVLIAVILGPLAESSLREAMNNSENNPMTLISSPITITLYTLLIGVIVFSVYSKVRLRKDAEDPEIEAAVDSGKVRDLD</sequence>
<dbReference type="Proteomes" id="UP000230551">
    <property type="component" value="Unassembled WGS sequence"/>
</dbReference>
<feature type="transmembrane region" description="Helical" evidence="1">
    <location>
        <begin position="147"/>
        <end position="163"/>
    </location>
</feature>
<feature type="transmembrane region" description="Helical" evidence="1">
    <location>
        <begin position="358"/>
        <end position="381"/>
    </location>
</feature>
<feature type="transmembrane region" description="Helical" evidence="1">
    <location>
        <begin position="393"/>
        <end position="426"/>
    </location>
</feature>
<dbReference type="AlphaFoldDB" id="A0A2G5P731"/>
<dbReference type="OrthoDB" id="9781349at2"/>
<evidence type="ECO:0000313" key="4">
    <source>
        <dbReference type="Proteomes" id="UP000230551"/>
    </source>
</evidence>
<dbReference type="Pfam" id="PF01970">
    <property type="entry name" value="TctA"/>
    <property type="match status" value="1"/>
</dbReference>
<feature type="transmembrane region" description="Helical" evidence="1">
    <location>
        <begin position="109"/>
        <end position="135"/>
    </location>
</feature>
<protein>
    <submittedName>
        <fullName evidence="3">Tripartite tricarboxylate transporter TctA</fullName>
    </submittedName>
</protein>
<dbReference type="InterPro" id="IPR002823">
    <property type="entry name" value="DUF112_TM"/>
</dbReference>
<accession>A0A2G5P731</accession>
<keyword evidence="4" id="KW-1185">Reference proteome</keyword>
<reference evidence="3 4" key="1">
    <citation type="journal article" date="2017" name="Infect. Genet. Evol.">
        <title>The new phylogeny of the genus Mycobacterium: The old and the news.</title>
        <authorList>
            <person name="Tortoli E."/>
            <person name="Fedrizzi T."/>
            <person name="Meehan C.J."/>
            <person name="Trovato A."/>
            <person name="Grottola A."/>
            <person name="Giacobazzi E."/>
            <person name="Serpini G.F."/>
            <person name="Tagliazucchi S."/>
            <person name="Fabio A."/>
            <person name="Bettua C."/>
            <person name="Bertorelli R."/>
            <person name="Frascaro F."/>
            <person name="De Sanctis V."/>
            <person name="Pecorari M."/>
            <person name="Jousson O."/>
            <person name="Segata N."/>
            <person name="Cirillo D.M."/>
        </authorList>
    </citation>
    <scope>NUCLEOTIDE SEQUENCE [LARGE SCALE GENOMIC DNA]</scope>
    <source>
        <strain evidence="3 4">CIP1034565</strain>
    </source>
</reference>
<dbReference type="PANTHER" id="PTHR35342">
    <property type="entry name" value="TRICARBOXYLIC TRANSPORT PROTEIN"/>
    <property type="match status" value="1"/>
</dbReference>
<dbReference type="STRING" id="85968.GCA_900073015_00592"/>
<feature type="transmembrane region" description="Helical" evidence="1">
    <location>
        <begin position="318"/>
        <end position="338"/>
    </location>
</feature>
<evidence type="ECO:0000259" key="2">
    <source>
        <dbReference type="Pfam" id="PF01970"/>
    </source>
</evidence>
<dbReference type="EMBL" id="PDCN02000019">
    <property type="protein sequence ID" value="PIB74179.1"/>
    <property type="molecule type" value="Genomic_DNA"/>
</dbReference>
<evidence type="ECO:0000313" key="3">
    <source>
        <dbReference type="EMBL" id="PIB74179.1"/>
    </source>
</evidence>
<feature type="transmembrane region" description="Helical" evidence="1">
    <location>
        <begin position="169"/>
        <end position="187"/>
    </location>
</feature>
<proteinExistence type="predicted"/>
<feature type="transmembrane region" description="Helical" evidence="1">
    <location>
        <begin position="61"/>
        <end position="82"/>
    </location>
</feature>
<keyword evidence="1" id="KW-0472">Membrane</keyword>
<gene>
    <name evidence="3" type="ORF">CQY22_013805</name>
</gene>
<name>A0A2G5P731_9MYCO</name>
<feature type="domain" description="DUF112" evidence="2">
    <location>
        <begin position="20"/>
        <end position="441"/>
    </location>
</feature>
<keyword evidence="1" id="KW-0812">Transmembrane</keyword>
<dbReference type="PANTHER" id="PTHR35342:SF5">
    <property type="entry name" value="TRICARBOXYLIC TRANSPORT PROTEIN"/>
    <property type="match status" value="1"/>
</dbReference>
<feature type="transmembrane region" description="Helical" evidence="1">
    <location>
        <begin position="20"/>
        <end position="49"/>
    </location>
</feature>
<feature type="transmembrane region" description="Helical" evidence="1">
    <location>
        <begin position="199"/>
        <end position="223"/>
    </location>
</feature>
<keyword evidence="1" id="KW-1133">Transmembrane helix</keyword>
<organism evidence="3 4">
    <name type="scientific">Mycolicibacterium brumae</name>
    <dbReference type="NCBI Taxonomy" id="85968"/>
    <lineage>
        <taxon>Bacteria</taxon>
        <taxon>Bacillati</taxon>
        <taxon>Actinomycetota</taxon>
        <taxon>Actinomycetes</taxon>
        <taxon>Mycobacteriales</taxon>
        <taxon>Mycobacteriaceae</taxon>
        <taxon>Mycolicibacterium</taxon>
    </lineage>
</organism>